<gene>
    <name evidence="7" type="ORF">ASZ90_009010</name>
</gene>
<dbReference type="GO" id="GO:0008273">
    <property type="term" value="F:calcium, potassium:sodium antiporter activity"/>
    <property type="evidence" value="ECO:0007669"/>
    <property type="project" value="TreeGrafter"/>
</dbReference>
<feature type="transmembrane region" description="Helical" evidence="5">
    <location>
        <begin position="168"/>
        <end position="192"/>
    </location>
</feature>
<dbReference type="InterPro" id="IPR004837">
    <property type="entry name" value="NaCa_Exmemb"/>
</dbReference>
<evidence type="ECO:0000256" key="2">
    <source>
        <dbReference type="ARBA" id="ARBA00022692"/>
    </source>
</evidence>
<evidence type="ECO:0000313" key="7">
    <source>
        <dbReference type="EMBL" id="KUG21239.1"/>
    </source>
</evidence>
<reference evidence="7" key="1">
    <citation type="journal article" date="2015" name="Proc. Natl. Acad. Sci. U.S.A.">
        <title>Networks of energetic and metabolic interactions define dynamics in microbial communities.</title>
        <authorList>
            <person name="Embree M."/>
            <person name="Liu J.K."/>
            <person name="Al-Bassam M.M."/>
            <person name="Zengler K."/>
        </authorList>
    </citation>
    <scope>NUCLEOTIDE SEQUENCE</scope>
</reference>
<feature type="transmembrane region" description="Helical" evidence="5">
    <location>
        <begin position="257"/>
        <end position="276"/>
    </location>
</feature>
<evidence type="ECO:0000259" key="6">
    <source>
        <dbReference type="Pfam" id="PF01699"/>
    </source>
</evidence>
<comment type="caution">
    <text evidence="7">The sequence shown here is derived from an EMBL/GenBank/DDBJ whole genome shotgun (WGS) entry which is preliminary data.</text>
</comment>
<feature type="transmembrane region" description="Helical" evidence="5">
    <location>
        <begin position="233"/>
        <end position="251"/>
    </location>
</feature>
<keyword evidence="3 5" id="KW-1133">Transmembrane helix</keyword>
<comment type="subcellular location">
    <subcellularLocation>
        <location evidence="1">Membrane</location>
        <topology evidence="1">Multi-pass membrane protein</topology>
    </subcellularLocation>
</comment>
<feature type="transmembrane region" description="Helical" evidence="5">
    <location>
        <begin position="285"/>
        <end position="302"/>
    </location>
</feature>
<feature type="domain" description="Sodium/calcium exchanger membrane region" evidence="6">
    <location>
        <begin position="5"/>
        <end position="147"/>
    </location>
</feature>
<organism evidence="7">
    <name type="scientific">hydrocarbon metagenome</name>
    <dbReference type="NCBI Taxonomy" id="938273"/>
    <lineage>
        <taxon>unclassified sequences</taxon>
        <taxon>metagenomes</taxon>
        <taxon>ecological metagenomes</taxon>
    </lineage>
</organism>
<dbReference type="GO" id="GO:0005886">
    <property type="term" value="C:plasma membrane"/>
    <property type="evidence" value="ECO:0007669"/>
    <property type="project" value="TreeGrafter"/>
</dbReference>
<feature type="transmembrane region" description="Helical" evidence="5">
    <location>
        <begin position="129"/>
        <end position="147"/>
    </location>
</feature>
<feature type="domain" description="Sodium/calcium exchanger membrane region" evidence="6">
    <location>
        <begin position="169"/>
        <end position="302"/>
    </location>
</feature>
<evidence type="ECO:0000256" key="1">
    <source>
        <dbReference type="ARBA" id="ARBA00004141"/>
    </source>
</evidence>
<keyword evidence="4 5" id="KW-0472">Membrane</keyword>
<dbReference type="NCBIfam" id="TIGR00367">
    <property type="entry name" value="calcium/sodium antiporter"/>
    <property type="match status" value="1"/>
</dbReference>
<dbReference type="InterPro" id="IPR044880">
    <property type="entry name" value="NCX_ion-bd_dom_sf"/>
</dbReference>
<dbReference type="GO" id="GO:0005262">
    <property type="term" value="F:calcium channel activity"/>
    <property type="evidence" value="ECO:0007669"/>
    <property type="project" value="TreeGrafter"/>
</dbReference>
<protein>
    <submittedName>
        <fullName evidence="7">Sodium-calcium exchanger</fullName>
    </submittedName>
</protein>
<name>A0A0W8FK32_9ZZZZ</name>
<feature type="transmembrane region" description="Helical" evidence="5">
    <location>
        <begin position="198"/>
        <end position="221"/>
    </location>
</feature>
<keyword evidence="2 5" id="KW-0812">Transmembrane</keyword>
<dbReference type="Pfam" id="PF01699">
    <property type="entry name" value="Na_Ca_ex"/>
    <property type="match status" value="2"/>
</dbReference>
<sequence length="305" mass="31905">MILIVTGFIIGLLLLLKGADFFVGGGSGLAARYRVSPTVIGFTIIAFGTSLPEFVVNMNAVIAETPDLALGNVLGSNIANIALVLALCAIVNPPAIRQDSGSGGPSEVALMFGATVIFGLLALRLTIDLLAGIVLLGCFCVIMYLLWKRGAETKAAIKSHGWRDYLHTAGGLLGVILGANLLVTAATDLAVILGISPFVIGMTMVAVGTSLPELATSLVAVVRNQGGISVGNVLGSNIFNLLFVLGCSALIRPIGIGSYADILVLGAFTLAVLPFFRHGNRFRRRWGVLVLLGYSVYLAFLFDML</sequence>
<evidence type="ECO:0000256" key="5">
    <source>
        <dbReference type="SAM" id="Phobius"/>
    </source>
</evidence>
<proteinExistence type="predicted"/>
<feature type="transmembrane region" description="Helical" evidence="5">
    <location>
        <begin position="78"/>
        <end position="96"/>
    </location>
</feature>
<dbReference type="EMBL" id="LNQE01001084">
    <property type="protein sequence ID" value="KUG21239.1"/>
    <property type="molecule type" value="Genomic_DNA"/>
</dbReference>
<dbReference type="PANTHER" id="PTHR10846">
    <property type="entry name" value="SODIUM/POTASSIUM/CALCIUM EXCHANGER"/>
    <property type="match status" value="1"/>
</dbReference>
<dbReference type="AlphaFoldDB" id="A0A0W8FK32"/>
<dbReference type="GO" id="GO:0006874">
    <property type="term" value="P:intracellular calcium ion homeostasis"/>
    <property type="evidence" value="ECO:0007669"/>
    <property type="project" value="TreeGrafter"/>
</dbReference>
<dbReference type="InterPro" id="IPR004481">
    <property type="entry name" value="K/Na/Ca-exchanger"/>
</dbReference>
<evidence type="ECO:0000256" key="4">
    <source>
        <dbReference type="ARBA" id="ARBA00023136"/>
    </source>
</evidence>
<accession>A0A0W8FK32</accession>
<dbReference type="Gene3D" id="1.20.1420.30">
    <property type="entry name" value="NCX, central ion-binding region"/>
    <property type="match status" value="1"/>
</dbReference>
<dbReference type="PANTHER" id="PTHR10846:SF8">
    <property type="entry name" value="INNER MEMBRANE PROTEIN YRBG"/>
    <property type="match status" value="1"/>
</dbReference>
<evidence type="ECO:0000256" key="3">
    <source>
        <dbReference type="ARBA" id="ARBA00022989"/>
    </source>
</evidence>